<sequence length="495" mass="54306">MCLDRQARQKIDVKRLKTSLGEMYSQFQATQHQDQELLQPELLAAAAVNLLPANFGWKALGIYPAPFQAQSDNSSRMQEIAQYWLSFYSTDEMGGSEQFKHLVPGSLFGENAVLMYPALPICPPPPNPVLSTTPQTTSNKLAISFDVFSLGCGCWDTQQLLPFTQPLNILPPPPDPTHSFPSKQPNSPTRHSAPSHAKLLLIWSPLPRHAAPEHQPPTTIVIGATRKRVLLKRGHSQVRPIQVLSSEMILGQRGHRAEVTRARLIFMNRITSICAQQPLIPLTVNGVVVLHDSIIRLEPGKKIIFAYAASRYVVISNSVTALVKSRRGGRDYGMWTLVVATGPISGKEQGPMQNASSKFSDPYDSPVKNFNRNMHNLGYSPPPRCGGSGGQCLLEEGGPYSDSLRRQALSSNKNASDGVYPNKPSLSSTTARTPQPQRVSQMAVEELLQSKSLHSHYGLTNFTERLPGRHLDQLLGPQDSTIPSAPQPLPSEAAT</sequence>
<keyword evidence="3" id="KW-1185">Reference proteome</keyword>
<feature type="region of interest" description="Disordered" evidence="1">
    <location>
        <begin position="171"/>
        <end position="193"/>
    </location>
</feature>
<proteinExistence type="predicted"/>
<dbReference type="EMBL" id="KZ995157">
    <property type="protein sequence ID" value="RKO91248.1"/>
    <property type="molecule type" value="Genomic_DNA"/>
</dbReference>
<feature type="region of interest" description="Disordered" evidence="1">
    <location>
        <begin position="468"/>
        <end position="495"/>
    </location>
</feature>
<organism evidence="2 3">
    <name type="scientific">Blyttiomyces helicus</name>
    <dbReference type="NCBI Taxonomy" id="388810"/>
    <lineage>
        <taxon>Eukaryota</taxon>
        <taxon>Fungi</taxon>
        <taxon>Fungi incertae sedis</taxon>
        <taxon>Chytridiomycota</taxon>
        <taxon>Chytridiomycota incertae sedis</taxon>
        <taxon>Chytridiomycetes</taxon>
        <taxon>Chytridiomycetes incertae sedis</taxon>
        <taxon>Blyttiomyces</taxon>
    </lineage>
</organism>
<accession>A0A4P9WII2</accession>
<feature type="region of interest" description="Disordered" evidence="1">
    <location>
        <begin position="411"/>
        <end position="438"/>
    </location>
</feature>
<evidence type="ECO:0000313" key="2">
    <source>
        <dbReference type="EMBL" id="RKO91248.1"/>
    </source>
</evidence>
<evidence type="ECO:0000313" key="3">
    <source>
        <dbReference type="Proteomes" id="UP000269721"/>
    </source>
</evidence>
<evidence type="ECO:0000256" key="1">
    <source>
        <dbReference type="SAM" id="MobiDB-lite"/>
    </source>
</evidence>
<gene>
    <name evidence="2" type="ORF">BDK51DRAFT_29033</name>
</gene>
<name>A0A4P9WII2_9FUNG</name>
<feature type="compositionally biased region" description="Polar residues" evidence="1">
    <location>
        <begin position="179"/>
        <end position="192"/>
    </location>
</feature>
<protein>
    <submittedName>
        <fullName evidence="2">Uncharacterized protein</fullName>
    </submittedName>
</protein>
<feature type="compositionally biased region" description="Polar residues" evidence="1">
    <location>
        <begin position="424"/>
        <end position="438"/>
    </location>
</feature>
<dbReference type="AlphaFoldDB" id="A0A4P9WII2"/>
<dbReference type="Proteomes" id="UP000269721">
    <property type="component" value="Unassembled WGS sequence"/>
</dbReference>
<reference evidence="3" key="1">
    <citation type="journal article" date="2018" name="Nat. Microbiol.">
        <title>Leveraging single-cell genomics to expand the fungal tree of life.</title>
        <authorList>
            <person name="Ahrendt S.R."/>
            <person name="Quandt C.A."/>
            <person name="Ciobanu D."/>
            <person name="Clum A."/>
            <person name="Salamov A."/>
            <person name="Andreopoulos B."/>
            <person name="Cheng J.F."/>
            <person name="Woyke T."/>
            <person name="Pelin A."/>
            <person name="Henrissat B."/>
            <person name="Reynolds N.K."/>
            <person name="Benny G.L."/>
            <person name="Smith M.E."/>
            <person name="James T.Y."/>
            <person name="Grigoriev I.V."/>
        </authorList>
    </citation>
    <scope>NUCLEOTIDE SEQUENCE [LARGE SCALE GENOMIC DNA]</scope>
</reference>